<dbReference type="Pfam" id="PF00497">
    <property type="entry name" value="SBP_bac_3"/>
    <property type="match status" value="1"/>
</dbReference>
<proteinExistence type="predicted"/>
<dbReference type="Proteomes" id="UP000181901">
    <property type="component" value="Unassembled WGS sequence"/>
</dbReference>
<evidence type="ECO:0000256" key="1">
    <source>
        <dbReference type="SAM" id="MobiDB-lite"/>
    </source>
</evidence>
<dbReference type="Gene3D" id="3.40.190.10">
    <property type="entry name" value="Periplasmic binding protein-like II"/>
    <property type="match status" value="2"/>
</dbReference>
<sequence>MRARTGIIIAACGIMVYHKRNTNPATRYETMRPPEQLPTARPPRQRPSAALLPAVLIWAVLVWAVPSPAQAEDLVILTHDLTGQAETDPDTGELHGIEHAGKRAFNLEAVREIMTAVGVETRIREVSFAQGMDALASRPDAAFFNVYRTPQREARFKWVGPLQREVDYLYGLKGSAIGDLDAARSVSAICAVEGSQHHTVLLERGFTNVVAAPTYGECFARLKSGDADLAVSSDETLIQKLHAADIPASDIRRVPEPLVQSAGYIAFSPQVDDEVIHRWQAALNGLIASGRFQTLYDRYYER</sequence>
<dbReference type="PANTHER" id="PTHR38834">
    <property type="entry name" value="PERIPLASMIC SUBSTRATE BINDING PROTEIN FAMILY 3"/>
    <property type="match status" value="1"/>
</dbReference>
<protein>
    <submittedName>
        <fullName evidence="3">Bacterial extracellular solute-binding protein, family 3</fullName>
    </submittedName>
</protein>
<keyword evidence="4" id="KW-1185">Reference proteome</keyword>
<evidence type="ECO:0000313" key="4">
    <source>
        <dbReference type="Proteomes" id="UP000181901"/>
    </source>
</evidence>
<comment type="caution">
    <text evidence="3">The sequence shown here is derived from an EMBL/GenBank/DDBJ whole genome shotgun (WGS) entry which is preliminary data.</text>
</comment>
<gene>
    <name evidence="3" type="ORF">BerOc1_03158</name>
</gene>
<accession>A0A1J5MXB1</accession>
<feature type="domain" description="Solute-binding protein family 3/N-terminal" evidence="2">
    <location>
        <begin position="105"/>
        <end position="301"/>
    </location>
</feature>
<reference evidence="3 4" key="1">
    <citation type="submission" date="2015-09" db="EMBL/GenBank/DDBJ databases">
        <title>Genome of Desulfovibrio dechloracetivorans BerOc1, a mercury methylating strain isolated from highly hydrocarbons and metals contaminated coastal sediments.</title>
        <authorList>
            <person name="Goni Urriza M."/>
            <person name="Gassie C."/>
            <person name="Bouchez O."/>
            <person name="Klopp C."/>
            <person name="Ranchou-Peyruse A."/>
            <person name="Remy G."/>
        </authorList>
    </citation>
    <scope>NUCLEOTIDE SEQUENCE [LARGE SCALE GENOMIC DNA]</scope>
    <source>
        <strain evidence="3 4">BerOc1</strain>
    </source>
</reference>
<dbReference type="SUPFAM" id="SSF53850">
    <property type="entry name" value="Periplasmic binding protein-like II"/>
    <property type="match status" value="1"/>
</dbReference>
<dbReference type="PANTHER" id="PTHR38834:SF3">
    <property type="entry name" value="SOLUTE-BINDING PROTEIN FAMILY 3_N-TERMINAL DOMAIN-CONTAINING PROTEIN"/>
    <property type="match status" value="1"/>
</dbReference>
<organism evidence="3 4">
    <name type="scientific">Pseudodesulfovibrio hydrargyri</name>
    <dbReference type="NCBI Taxonomy" id="2125990"/>
    <lineage>
        <taxon>Bacteria</taxon>
        <taxon>Pseudomonadati</taxon>
        <taxon>Thermodesulfobacteriota</taxon>
        <taxon>Desulfovibrionia</taxon>
        <taxon>Desulfovibrionales</taxon>
        <taxon>Desulfovibrionaceae</taxon>
    </lineage>
</organism>
<evidence type="ECO:0000313" key="3">
    <source>
        <dbReference type="EMBL" id="OIQ51213.1"/>
    </source>
</evidence>
<name>A0A1J5MXB1_9BACT</name>
<dbReference type="EMBL" id="LKAQ01000004">
    <property type="protein sequence ID" value="OIQ51213.1"/>
    <property type="molecule type" value="Genomic_DNA"/>
</dbReference>
<dbReference type="InterPro" id="IPR001638">
    <property type="entry name" value="Solute-binding_3/MltF_N"/>
</dbReference>
<feature type="region of interest" description="Disordered" evidence="1">
    <location>
        <begin position="26"/>
        <end position="45"/>
    </location>
</feature>
<dbReference type="AlphaFoldDB" id="A0A1J5MXB1"/>
<evidence type="ECO:0000259" key="2">
    <source>
        <dbReference type="Pfam" id="PF00497"/>
    </source>
</evidence>